<protein>
    <submittedName>
        <fullName evidence="3">Uncharacterized protein</fullName>
    </submittedName>
</protein>
<dbReference type="EMBL" id="PFER01000037">
    <property type="protein sequence ID" value="PJE73457.1"/>
    <property type="molecule type" value="Genomic_DNA"/>
</dbReference>
<organism evidence="3 4">
    <name type="scientific">Candidatus Terrybacteria bacterium CG10_big_fil_rev_8_21_14_0_10_41_10</name>
    <dbReference type="NCBI Taxonomy" id="1975026"/>
    <lineage>
        <taxon>Bacteria</taxon>
        <taxon>Candidatus Terryibacteriota</taxon>
    </lineage>
</organism>
<comment type="caution">
    <text evidence="3">The sequence shown here is derived from an EMBL/GenBank/DDBJ whole genome shotgun (WGS) entry which is preliminary data.</text>
</comment>
<keyword evidence="2" id="KW-0472">Membrane</keyword>
<keyword evidence="2" id="KW-0812">Transmembrane</keyword>
<evidence type="ECO:0000256" key="1">
    <source>
        <dbReference type="SAM" id="MobiDB-lite"/>
    </source>
</evidence>
<name>A0A2M8L9Z7_9BACT</name>
<gene>
    <name evidence="3" type="ORF">COV02_02545</name>
</gene>
<evidence type="ECO:0000313" key="4">
    <source>
        <dbReference type="Proteomes" id="UP000230959"/>
    </source>
</evidence>
<proteinExistence type="predicted"/>
<evidence type="ECO:0000256" key="2">
    <source>
        <dbReference type="SAM" id="Phobius"/>
    </source>
</evidence>
<dbReference type="Proteomes" id="UP000230959">
    <property type="component" value="Unassembled WGS sequence"/>
</dbReference>
<dbReference type="AlphaFoldDB" id="A0A2M8L9Z7"/>
<dbReference type="SUPFAM" id="SSF69304">
    <property type="entry name" value="Tricorn protease N-terminal domain"/>
    <property type="match status" value="1"/>
</dbReference>
<accession>A0A2M8L9Z7</accession>
<reference evidence="4" key="1">
    <citation type="submission" date="2017-09" db="EMBL/GenBank/DDBJ databases">
        <title>Depth-based differentiation of microbial function through sediment-hosted aquifers and enrichment of novel symbionts in the deep terrestrial subsurface.</title>
        <authorList>
            <person name="Probst A.J."/>
            <person name="Ladd B."/>
            <person name="Jarett J.K."/>
            <person name="Geller-Mcgrath D.E."/>
            <person name="Sieber C.M.K."/>
            <person name="Emerson J.B."/>
            <person name="Anantharaman K."/>
            <person name="Thomas B.C."/>
            <person name="Malmstrom R."/>
            <person name="Stieglmeier M."/>
            <person name="Klingl A."/>
            <person name="Woyke T."/>
            <person name="Ryan C.M."/>
            <person name="Banfield J.F."/>
        </authorList>
    </citation>
    <scope>NUCLEOTIDE SEQUENCE [LARGE SCALE GENOMIC DNA]</scope>
</reference>
<sequence length="409" mass="44727">MSKKEIFIILITAMIFALAGFGFFVFLRQNTFKVPVNVSGGEGGTTPFPSGGEDRTSVKPGGAGSGRFVDQGGQDTPVKKGQLIQLTEDSVSGAAPVSSTTLRYIERSTGNVYEVGYSGKNRKRLTNTTILKSFETFWTSKANKVLIKYFEEAGSAAGWSVKNFLADLSVLSGEPKELSGVFLPSGIKTAAVSPVEDKVFYLILADGEHQGIVANFKNENKNSIFSLNFGEFNAEWPNRDIITLITKPAAMADGYLYFLNQRTEKFERILGGVKGLTARVSTDASKIIYSASDSRNGNFNTRILDAASNSSSEFDFNTLPEKCVWGANSKTVYCAAPKSLPKADYPDEWYQGEISFNDSLWKKDFTDGATTLLHKDLGFDAINLSLSENGEYLIFMDKATGILWSLILK</sequence>
<keyword evidence="2" id="KW-1133">Transmembrane helix</keyword>
<feature type="region of interest" description="Disordered" evidence="1">
    <location>
        <begin position="40"/>
        <end position="71"/>
    </location>
</feature>
<feature type="transmembrane region" description="Helical" evidence="2">
    <location>
        <begin position="7"/>
        <end position="27"/>
    </location>
</feature>
<evidence type="ECO:0000313" key="3">
    <source>
        <dbReference type="EMBL" id="PJE73457.1"/>
    </source>
</evidence>